<keyword evidence="1" id="KW-0863">Zinc-finger</keyword>
<dbReference type="Proteomes" id="UP000038045">
    <property type="component" value="Unplaced"/>
</dbReference>
<dbReference type="WBParaSite" id="PTRK_0001070200.1">
    <property type="protein sequence ID" value="PTRK_0001070200.1"/>
    <property type="gene ID" value="PTRK_0001070200"/>
</dbReference>
<evidence type="ECO:0000256" key="2">
    <source>
        <dbReference type="SAM" id="MobiDB-lite"/>
    </source>
</evidence>
<evidence type="ECO:0000313" key="4">
    <source>
        <dbReference type="Proteomes" id="UP000038045"/>
    </source>
</evidence>
<dbReference type="PANTHER" id="PTHR22619:SF0">
    <property type="entry name" value="ZINC FINGER SWIM DOMAIN-CONTAINING PROTEIN 6-LIKE PROTEIN"/>
    <property type="match status" value="1"/>
</dbReference>
<dbReference type="InterPro" id="IPR007527">
    <property type="entry name" value="Znf_SWIM"/>
</dbReference>
<name>A0A0N4ZQA1_PARTI</name>
<organism evidence="4 5">
    <name type="scientific">Parastrongyloides trichosuri</name>
    <name type="common">Possum-specific nematode worm</name>
    <dbReference type="NCBI Taxonomy" id="131310"/>
    <lineage>
        <taxon>Eukaryota</taxon>
        <taxon>Metazoa</taxon>
        <taxon>Ecdysozoa</taxon>
        <taxon>Nematoda</taxon>
        <taxon>Chromadorea</taxon>
        <taxon>Rhabditida</taxon>
        <taxon>Tylenchina</taxon>
        <taxon>Panagrolaimomorpha</taxon>
        <taxon>Strongyloidoidea</taxon>
        <taxon>Strongyloididae</taxon>
        <taxon>Parastrongyloides</taxon>
    </lineage>
</organism>
<evidence type="ECO:0000259" key="3">
    <source>
        <dbReference type="PROSITE" id="PS50966"/>
    </source>
</evidence>
<sequence length="1565" mass="184378">MALRFDDSNGRFAFTFNSFYKTPALKEYVEKLKGKNIRKLSEISANVLGKYFTFDDLNEVYNSYLEKTTSDMKKMWGERKDGMLPDDFVRVIIPYTFPTDIAEIYHWTVLNNGSPTNFYEGLNLFKNNMVTSVIQVGFTLTAEVHDALSNNSYSETLINFDKNKYKKICRVFLTFERQFISRVHCTCGEDLNESKWCRHVCATIILRIVYPKNVKVDIPILYQLQNKSGDEAKNVCMHIIPHLTTERVHDLFTILENVDVRKPESLLNQGFYDVTTGMGHGTMLTQLKVLFQAVDPILLYFEDIRLNLNVVDYETLSMPLQSSSVTEQTLRFLKMTSNNKSLINLSCSLMRIQEMVFKFEECGLYSSILFLIRILYNEEFISIIVEGRRKTLMLFRQIFYSDHHQQLDLITDIINMNPETVERETKVKIIHYIINECGGNIRHYLYDPRITKDDLFLIRHMSFILMKRLNMIVFGENNLLQENDNNINNYYDAGLYVQLSQIIKECGIIMYDKFKYIENDNIIKDLEEKFDFNEYKNHPMLILIDKMIDKRSVVYSDFFARTNIRNIYNFSQLRSEDELEIEKNLLYKNSDVTLMKRKNIFCKSSKTLGEFVSFIQKNLQDWSNLKKDIDNTYGCKKQINSTPLLTNIICTKCKNEIDIEHERIKRIVKSKYKGLYTNIKFIYDMTVVVGKELLYKFKTDSFSRLIFTVLTHPRPFLFDDDEEVYLWASLDKIFSLVETAFDDNELGKQIAEKFCTNFDKLVEVCRMTKEKNNIYIINLLIIAKIASYCKKYMDENHEILKINPILFDEKYYFVLYSCIEYRPKIKEGDFPLFYECYYLARRQIIIEELLKSHNNIDIVHSMVNRILDTDYGHLYSDHRANCYSIDPSNCLHVKYAVYKKCYGLYARHMIQLTKSIFLNAGGSFDSAIFFDHDNTNGRGIRNNALYKVALVLACYVGCLKVQGAYLFNREYVNYVFTVFRPYDKFHPEALNILKMIRWENCFEPMEMYTLLNTAMQSQNPDMVKDTANLLCNILSYANQLHAGAVIDILNFISLRRDEELLFQGIDKIITLNMKQSNKQLTDDIKDLPEHIQYLKMSISQDCIDPKVYFVSGKTMITLFMKRISRKYNNDETKSYIEDRDIFMFISNQKEKIRKFRKCFATNYVTIYEASKANLIRNSQQQKMSYNNYNNRPPHQQQVPPHYNNQSYQTSTNYSYHPISNGQMMNMMSTPPPLQPIIVGIPIVFLRTKIFCTYRSDVVFNEMPNNPLSNVPVNFDYTIPYYDTTNDIFLSTTAPLCSKEMHMLDGSFDLFMKYLIAHTEAPIYSRNFMIKNSDASPPFRQNVMYICEYSCHLGPRAIACFLEVVEYSVNQLDLLIDIYTTLLPIAFMRKSNPPYTSKFIPPSIICLKNEEINKEWNENFFLPSFCCRRNIDKSYVNTIDYYRRNQGLVIEVDQELLTFIENNYKNHDYPTYYGRFAMYVAQILYVRLNYLLMGNKSIDGLIHDFEKFFEHTKQIFTELFVIYECGNFPIQLLKKFLGSFIKQNNFKRDAYNTFRSKLNDFYATLS</sequence>
<dbReference type="PROSITE" id="PS50966">
    <property type="entry name" value="ZF_SWIM"/>
    <property type="match status" value="1"/>
</dbReference>
<dbReference type="PANTHER" id="PTHR22619">
    <property type="entry name" value="ZINC FINGER SWIM DOMAIN CONTAINING PROTEIN 4, 5, 6"/>
    <property type="match status" value="1"/>
</dbReference>
<accession>A0A0N4ZQA1</accession>
<dbReference type="GO" id="GO:0008270">
    <property type="term" value="F:zinc ion binding"/>
    <property type="evidence" value="ECO:0007669"/>
    <property type="project" value="UniProtKB-KW"/>
</dbReference>
<feature type="region of interest" description="Disordered" evidence="2">
    <location>
        <begin position="1187"/>
        <end position="1206"/>
    </location>
</feature>
<dbReference type="GO" id="GO:0031462">
    <property type="term" value="C:Cul2-RING ubiquitin ligase complex"/>
    <property type="evidence" value="ECO:0007669"/>
    <property type="project" value="TreeGrafter"/>
</dbReference>
<keyword evidence="4" id="KW-1185">Reference proteome</keyword>
<keyword evidence="1" id="KW-0862">Zinc</keyword>
<evidence type="ECO:0000256" key="1">
    <source>
        <dbReference type="PROSITE-ProRule" id="PRU00325"/>
    </source>
</evidence>
<protein>
    <submittedName>
        <fullName evidence="5">SWIM-type domain-containing protein</fullName>
    </submittedName>
</protein>
<keyword evidence="1" id="KW-0479">Metal-binding</keyword>
<proteinExistence type="predicted"/>
<dbReference type="STRING" id="131310.A0A0N4ZQA1"/>
<feature type="domain" description="SWIM-type" evidence="3">
    <location>
        <begin position="169"/>
        <end position="208"/>
    </location>
</feature>
<reference evidence="5" key="1">
    <citation type="submission" date="2017-02" db="UniProtKB">
        <authorList>
            <consortium name="WormBaseParasite"/>
        </authorList>
    </citation>
    <scope>IDENTIFICATION</scope>
</reference>
<evidence type="ECO:0000313" key="5">
    <source>
        <dbReference type="WBParaSite" id="PTRK_0001070200.1"/>
    </source>
</evidence>